<evidence type="ECO:0000313" key="2">
    <source>
        <dbReference type="Proteomes" id="UP000178935"/>
    </source>
</evidence>
<gene>
    <name evidence="1" type="ORF">A2561_05170</name>
</gene>
<dbReference type="EMBL" id="MHPU01000029">
    <property type="protein sequence ID" value="OGZ88165.1"/>
    <property type="molecule type" value="Genomic_DNA"/>
</dbReference>
<organism evidence="1 2">
    <name type="scientific">Candidatus Staskawiczbacteria bacterium RIFOXYD1_FULL_32_13</name>
    <dbReference type="NCBI Taxonomy" id="1802234"/>
    <lineage>
        <taxon>Bacteria</taxon>
        <taxon>Candidatus Staskawicziibacteriota</taxon>
    </lineage>
</organism>
<dbReference type="Proteomes" id="UP000178935">
    <property type="component" value="Unassembled WGS sequence"/>
</dbReference>
<name>A0A1G2JM04_9BACT</name>
<dbReference type="AlphaFoldDB" id="A0A1G2JM04"/>
<evidence type="ECO:0000313" key="1">
    <source>
        <dbReference type="EMBL" id="OGZ88165.1"/>
    </source>
</evidence>
<comment type="caution">
    <text evidence="1">The sequence shown here is derived from an EMBL/GenBank/DDBJ whole genome shotgun (WGS) entry which is preliminary data.</text>
</comment>
<protein>
    <submittedName>
        <fullName evidence="1">Uncharacterized protein</fullName>
    </submittedName>
</protein>
<accession>A0A1G2JM04</accession>
<reference evidence="1 2" key="1">
    <citation type="journal article" date="2016" name="Nat. Commun.">
        <title>Thousands of microbial genomes shed light on interconnected biogeochemical processes in an aquifer system.</title>
        <authorList>
            <person name="Anantharaman K."/>
            <person name="Brown C.T."/>
            <person name="Hug L.A."/>
            <person name="Sharon I."/>
            <person name="Castelle C.J."/>
            <person name="Probst A.J."/>
            <person name="Thomas B.C."/>
            <person name="Singh A."/>
            <person name="Wilkins M.J."/>
            <person name="Karaoz U."/>
            <person name="Brodie E.L."/>
            <person name="Williams K.H."/>
            <person name="Hubbard S.S."/>
            <person name="Banfield J.F."/>
        </authorList>
    </citation>
    <scope>NUCLEOTIDE SEQUENCE [LARGE SCALE GENOMIC DNA]</scope>
</reference>
<sequence>MLISFYSNKNHLEKQHRQIDELCQMMVTLVNCQEITKEQFGLTYRKEYGFYFGDYNRGIAVLEELDPSTPGYVKRDPRWIILRGIDEKTLDEWSRAPLHYNKYRKIE</sequence>
<proteinExistence type="predicted"/>